<accession>A0ACB8EWZ3</accession>
<gene>
    <name evidence="1" type="ORF">K3G42_015066</name>
</gene>
<name>A0ACB8EWZ3_9SAUR</name>
<keyword evidence="2" id="KW-1185">Reference proteome</keyword>
<protein>
    <submittedName>
        <fullName evidence="1">Uncharacterized protein</fullName>
    </submittedName>
</protein>
<evidence type="ECO:0000313" key="1">
    <source>
        <dbReference type="EMBL" id="KAH7997370.1"/>
    </source>
</evidence>
<sequence length="189" mass="21660">MAFAVRACAPKDLKDIMRLIKRTSPAGNHSRHFEAEEEIAVIYKIPENEIRTSEEELMKAGFGEHPRFECFVAEVPPQQKSKEGHTLIGYVLSVYTYSTWKGRNLYMDNLYVMPEFRGQGIGKRLLNRATEAAWLKGCSQLHMHVSSEKPENIRFLEKHGGEDLSAKEGWSLLRFQEAQLRQMAAQSKC</sequence>
<proteinExistence type="predicted"/>
<evidence type="ECO:0000313" key="2">
    <source>
        <dbReference type="Proteomes" id="UP000827872"/>
    </source>
</evidence>
<comment type="caution">
    <text evidence="1">The sequence shown here is derived from an EMBL/GenBank/DDBJ whole genome shotgun (WGS) entry which is preliminary data.</text>
</comment>
<reference evidence="1" key="1">
    <citation type="submission" date="2021-08" db="EMBL/GenBank/DDBJ databases">
        <title>The first chromosome-level gecko genome reveals the dynamic sex chromosomes of Neotropical dwarf geckos (Sphaerodactylidae: Sphaerodactylus).</title>
        <authorList>
            <person name="Pinto B.J."/>
            <person name="Keating S.E."/>
            <person name="Gamble T."/>
        </authorList>
    </citation>
    <scope>NUCLEOTIDE SEQUENCE</scope>
    <source>
        <strain evidence="1">TG3544</strain>
    </source>
</reference>
<dbReference type="Proteomes" id="UP000827872">
    <property type="component" value="Linkage Group LG15"/>
</dbReference>
<organism evidence="1 2">
    <name type="scientific">Sphaerodactylus townsendi</name>
    <dbReference type="NCBI Taxonomy" id="933632"/>
    <lineage>
        <taxon>Eukaryota</taxon>
        <taxon>Metazoa</taxon>
        <taxon>Chordata</taxon>
        <taxon>Craniata</taxon>
        <taxon>Vertebrata</taxon>
        <taxon>Euteleostomi</taxon>
        <taxon>Lepidosauria</taxon>
        <taxon>Squamata</taxon>
        <taxon>Bifurcata</taxon>
        <taxon>Gekkota</taxon>
        <taxon>Sphaerodactylidae</taxon>
        <taxon>Sphaerodactylus</taxon>
    </lineage>
</organism>
<dbReference type="EMBL" id="CM037628">
    <property type="protein sequence ID" value="KAH7997370.1"/>
    <property type="molecule type" value="Genomic_DNA"/>
</dbReference>